<evidence type="ECO:0000256" key="2">
    <source>
        <dbReference type="ARBA" id="ARBA00012438"/>
    </source>
</evidence>
<dbReference type="KEGG" id="dbk:DGMP_20660"/>
<dbReference type="PANTHER" id="PTHR45453">
    <property type="entry name" value="PHOSPHATE REGULON SENSOR PROTEIN PHOR"/>
    <property type="match status" value="1"/>
</dbReference>
<keyword evidence="8" id="KW-1133">Transmembrane helix</keyword>
<dbReference type="PROSITE" id="PS50109">
    <property type="entry name" value="HIS_KIN"/>
    <property type="match status" value="1"/>
</dbReference>
<accession>A0A8D5FLT7</accession>
<dbReference type="SMART" id="SM00388">
    <property type="entry name" value="HisKA"/>
    <property type="match status" value="1"/>
</dbReference>
<dbReference type="CDD" id="cd00082">
    <property type="entry name" value="HisKA"/>
    <property type="match status" value="1"/>
</dbReference>
<name>A0A8D5FLT7_9BACT</name>
<dbReference type="EC" id="2.7.13.3" evidence="2"/>
<evidence type="ECO:0000256" key="6">
    <source>
        <dbReference type="ARBA" id="ARBA00023012"/>
    </source>
</evidence>
<dbReference type="InterPro" id="IPR003661">
    <property type="entry name" value="HisK_dim/P_dom"/>
</dbReference>
<keyword evidence="12" id="KW-1185">Reference proteome</keyword>
<dbReference type="InterPro" id="IPR003660">
    <property type="entry name" value="HAMP_dom"/>
</dbReference>
<reference evidence="11" key="1">
    <citation type="submission" date="2020-09" db="EMBL/GenBank/DDBJ databases">
        <title>Desulfogranum mesoprofundum gen. nov., sp. nov., a novel mesophilic, sulfate-reducing chemolithoautotroph isolated from a deep-sea hydrothermal vent chimney in the Suiyo Seamount.</title>
        <authorList>
            <person name="Hashimoto Y."/>
            <person name="Nakagawa S."/>
        </authorList>
    </citation>
    <scope>NUCLEOTIDE SEQUENCE</scope>
    <source>
        <strain evidence="11">KT2</strain>
    </source>
</reference>
<dbReference type="GO" id="GO:0016036">
    <property type="term" value="P:cellular response to phosphate starvation"/>
    <property type="evidence" value="ECO:0007669"/>
    <property type="project" value="TreeGrafter"/>
</dbReference>
<evidence type="ECO:0000256" key="3">
    <source>
        <dbReference type="ARBA" id="ARBA00022553"/>
    </source>
</evidence>
<evidence type="ECO:0000259" key="10">
    <source>
        <dbReference type="PROSITE" id="PS50885"/>
    </source>
</evidence>
<keyword evidence="6" id="KW-0902">Two-component regulatory system</keyword>
<dbReference type="Pfam" id="PF00512">
    <property type="entry name" value="HisKA"/>
    <property type="match status" value="1"/>
</dbReference>
<evidence type="ECO:0000256" key="8">
    <source>
        <dbReference type="SAM" id="Phobius"/>
    </source>
</evidence>
<protein>
    <recommendedName>
        <fullName evidence="2">histidine kinase</fullName>
        <ecNumber evidence="2">2.7.13.3</ecNumber>
    </recommendedName>
</protein>
<evidence type="ECO:0000256" key="7">
    <source>
        <dbReference type="ARBA" id="ARBA00023136"/>
    </source>
</evidence>
<dbReference type="GO" id="GO:0000155">
    <property type="term" value="F:phosphorelay sensor kinase activity"/>
    <property type="evidence" value="ECO:0007669"/>
    <property type="project" value="InterPro"/>
</dbReference>
<dbReference type="FunFam" id="1.10.287.130:FF:000001">
    <property type="entry name" value="Two-component sensor histidine kinase"/>
    <property type="match status" value="1"/>
</dbReference>
<dbReference type="PANTHER" id="PTHR45453:SF1">
    <property type="entry name" value="PHOSPHATE REGULON SENSOR PROTEIN PHOR"/>
    <property type="match status" value="1"/>
</dbReference>
<comment type="catalytic activity">
    <reaction evidence="1">
        <text>ATP + protein L-histidine = ADP + protein N-phospho-L-histidine.</text>
        <dbReference type="EC" id="2.7.13.3"/>
    </reaction>
</comment>
<evidence type="ECO:0000313" key="12">
    <source>
        <dbReference type="Proteomes" id="UP000826725"/>
    </source>
</evidence>
<dbReference type="EMBL" id="AP024086">
    <property type="protein sequence ID" value="BCL61373.1"/>
    <property type="molecule type" value="Genomic_DNA"/>
</dbReference>
<proteinExistence type="predicted"/>
<dbReference type="Pfam" id="PF00672">
    <property type="entry name" value="HAMP"/>
    <property type="match status" value="1"/>
</dbReference>
<dbReference type="PROSITE" id="PS50885">
    <property type="entry name" value="HAMP"/>
    <property type="match status" value="1"/>
</dbReference>
<dbReference type="Proteomes" id="UP000826725">
    <property type="component" value="Chromosome"/>
</dbReference>
<feature type="domain" description="HAMP" evidence="10">
    <location>
        <begin position="83"/>
        <end position="135"/>
    </location>
</feature>
<dbReference type="Pfam" id="PF02518">
    <property type="entry name" value="HATPase_c"/>
    <property type="match status" value="1"/>
</dbReference>
<dbReference type="RefSeq" id="WP_228853829.1">
    <property type="nucleotide sequence ID" value="NZ_AP024086.1"/>
</dbReference>
<dbReference type="SMART" id="SM00304">
    <property type="entry name" value="HAMP"/>
    <property type="match status" value="1"/>
</dbReference>
<dbReference type="InterPro" id="IPR050351">
    <property type="entry name" value="BphY/WalK/GraS-like"/>
</dbReference>
<gene>
    <name evidence="11" type="ORF">DGMP_20660</name>
</gene>
<keyword evidence="5 11" id="KW-0418">Kinase</keyword>
<feature type="transmembrane region" description="Helical" evidence="8">
    <location>
        <begin position="9"/>
        <end position="29"/>
    </location>
</feature>
<dbReference type="SMART" id="SM00387">
    <property type="entry name" value="HATPase_c"/>
    <property type="match status" value="1"/>
</dbReference>
<dbReference type="AlphaFoldDB" id="A0A8D5FLT7"/>
<dbReference type="CDD" id="cd06225">
    <property type="entry name" value="HAMP"/>
    <property type="match status" value="1"/>
</dbReference>
<sequence length="355" mass="39940">MKNRLLWKLLLTNAFPVIGVIFLIVWLAIDKLAARYFMALMKTYNIPTEETHRMFLTSIHQYLWWAGAVALGLAVILSYLLTRKVLKPLSEMTDITREIAAGNYSLRTDIITGDEVGELGAAFNKMADSLERIEQLRKKMVADVAHELRTPLTNLRGYLEALNDKIVPPTPELFQMLQQENLRLVHLVDNLQQLSRADAAKVHLNLENVTLSELILQVMHLFSLHFQKKNIAVKTRFAGHEATINADRDKLLQAIRNLVENCWKYTPDGGEVVISTFTVPTGLKANFQNSGPEISEKDLPFIFERFFRVDKSRSRDGGGAGIGLAITKELIKAHGGDIGAASTGGKTDIWFFLPR</sequence>
<evidence type="ECO:0000313" key="11">
    <source>
        <dbReference type="EMBL" id="BCL61373.1"/>
    </source>
</evidence>
<dbReference type="FunFam" id="3.30.565.10:FF:000006">
    <property type="entry name" value="Sensor histidine kinase WalK"/>
    <property type="match status" value="1"/>
</dbReference>
<dbReference type="InterPro" id="IPR003594">
    <property type="entry name" value="HATPase_dom"/>
</dbReference>
<evidence type="ECO:0000256" key="5">
    <source>
        <dbReference type="ARBA" id="ARBA00022777"/>
    </source>
</evidence>
<evidence type="ECO:0000256" key="4">
    <source>
        <dbReference type="ARBA" id="ARBA00022679"/>
    </source>
</evidence>
<keyword evidence="4" id="KW-0808">Transferase</keyword>
<organism evidence="11 12">
    <name type="scientific">Desulfomarina profundi</name>
    <dbReference type="NCBI Taxonomy" id="2772557"/>
    <lineage>
        <taxon>Bacteria</taxon>
        <taxon>Pseudomonadati</taxon>
        <taxon>Thermodesulfobacteriota</taxon>
        <taxon>Desulfobulbia</taxon>
        <taxon>Desulfobulbales</taxon>
        <taxon>Desulfobulbaceae</taxon>
        <taxon>Desulfomarina</taxon>
    </lineage>
</organism>
<evidence type="ECO:0000256" key="1">
    <source>
        <dbReference type="ARBA" id="ARBA00000085"/>
    </source>
</evidence>
<feature type="domain" description="Histidine kinase" evidence="9">
    <location>
        <begin position="143"/>
        <end position="355"/>
    </location>
</feature>
<dbReference type="GO" id="GO:0005886">
    <property type="term" value="C:plasma membrane"/>
    <property type="evidence" value="ECO:0007669"/>
    <property type="project" value="TreeGrafter"/>
</dbReference>
<dbReference type="GO" id="GO:0004721">
    <property type="term" value="F:phosphoprotein phosphatase activity"/>
    <property type="evidence" value="ECO:0007669"/>
    <property type="project" value="TreeGrafter"/>
</dbReference>
<feature type="transmembrane region" description="Helical" evidence="8">
    <location>
        <begin position="62"/>
        <end position="82"/>
    </location>
</feature>
<dbReference type="InterPro" id="IPR005467">
    <property type="entry name" value="His_kinase_dom"/>
</dbReference>
<keyword evidence="3" id="KW-0597">Phosphoprotein</keyword>
<keyword evidence="8" id="KW-0812">Transmembrane</keyword>
<evidence type="ECO:0000259" key="9">
    <source>
        <dbReference type="PROSITE" id="PS50109"/>
    </source>
</evidence>
<keyword evidence="7 8" id="KW-0472">Membrane</keyword>